<evidence type="ECO:0000313" key="4">
    <source>
        <dbReference type="Proteomes" id="UP000037660"/>
    </source>
</evidence>
<feature type="transmembrane region" description="Helical" evidence="2">
    <location>
        <begin position="6"/>
        <end position="24"/>
    </location>
</feature>
<evidence type="ECO:0000256" key="1">
    <source>
        <dbReference type="SAM" id="MobiDB-lite"/>
    </source>
</evidence>
<dbReference type="STRING" id="1547922.ISF6_5309"/>
<dbReference type="InterPro" id="IPR018729">
    <property type="entry name" value="DUF2269_transmembrane"/>
</dbReference>
<accession>A0A0K8P7Z9</accession>
<feature type="transmembrane region" description="Helical" evidence="2">
    <location>
        <begin position="117"/>
        <end position="140"/>
    </location>
</feature>
<comment type="caution">
    <text evidence="3">The sequence shown here is derived from an EMBL/GenBank/DDBJ whole genome shotgun (WGS) entry which is preliminary data.</text>
</comment>
<keyword evidence="2" id="KW-0812">Transmembrane</keyword>
<feature type="region of interest" description="Disordered" evidence="1">
    <location>
        <begin position="174"/>
        <end position="195"/>
    </location>
</feature>
<dbReference type="AlphaFoldDB" id="A0A0K8P7Z9"/>
<reference evidence="3 4" key="2">
    <citation type="journal article" date="2016" name="Science">
        <title>A bacterium that degrades and assimilates poly(ethylene terephthalate).</title>
        <authorList>
            <person name="Yoshida S."/>
            <person name="Hiraga K."/>
            <person name="Takehana T."/>
            <person name="Taniguchi I."/>
            <person name="Yamaji H."/>
            <person name="Maeda Y."/>
            <person name="Toyohara K."/>
            <person name="Miyamoto K."/>
            <person name="Kimura Y."/>
            <person name="Oda K."/>
        </authorList>
    </citation>
    <scope>NUCLEOTIDE SEQUENCE [LARGE SCALE GENOMIC DNA]</scope>
    <source>
        <strain evidence="4">NBRC 110686 / TISTR 2288 / 201-F6</strain>
    </source>
</reference>
<keyword evidence="4" id="KW-1185">Reference proteome</keyword>
<evidence type="ECO:0000313" key="3">
    <source>
        <dbReference type="EMBL" id="GAP38756.1"/>
    </source>
</evidence>
<dbReference type="EMBL" id="BBYR01000085">
    <property type="protein sequence ID" value="GAP38756.1"/>
    <property type="molecule type" value="Genomic_DNA"/>
</dbReference>
<protein>
    <recommendedName>
        <fullName evidence="5">DUF2269 domain-containing protein</fullName>
    </recommendedName>
</protein>
<feature type="compositionally biased region" description="Low complexity" evidence="1">
    <location>
        <begin position="181"/>
        <end position="195"/>
    </location>
</feature>
<proteinExistence type="predicted"/>
<dbReference type="Pfam" id="PF10027">
    <property type="entry name" value="DUF2269"/>
    <property type="match status" value="1"/>
</dbReference>
<evidence type="ECO:0000256" key="2">
    <source>
        <dbReference type="SAM" id="Phobius"/>
    </source>
</evidence>
<feature type="transmembrane region" description="Helical" evidence="2">
    <location>
        <begin position="73"/>
        <end position="96"/>
    </location>
</feature>
<sequence length="195" mass="20903">MLSATVLFGTGIGSAYFLLLTSLQREPATVARVARLVVWADAVFTATTAVLQPLTGTWMLLRLNLPVSTPWVAWSLGLYAFAIACWLPVVVLQWHMSRLAAAAAERHRALPPAYGRLLAAWTVLGVLALVAFLAIFWLMVARTVPWVGARPLAGGGTPLAGWADAGPRALRRPFAVLQDGPPLSRRSPCPGSPRS</sequence>
<keyword evidence="2" id="KW-1133">Transmembrane helix</keyword>
<reference evidence="4" key="1">
    <citation type="submission" date="2015-07" db="EMBL/GenBank/DDBJ databases">
        <title>Discovery of a poly(ethylene terephthalate assimilation.</title>
        <authorList>
            <person name="Yoshida S."/>
            <person name="Hiraga K."/>
            <person name="Takehana T."/>
            <person name="Taniguchi I."/>
            <person name="Yamaji H."/>
            <person name="Maeda Y."/>
            <person name="Toyohara K."/>
            <person name="Miyamoto K."/>
            <person name="Kimura Y."/>
            <person name="Oda K."/>
        </authorList>
    </citation>
    <scope>NUCLEOTIDE SEQUENCE [LARGE SCALE GENOMIC DNA]</scope>
    <source>
        <strain evidence="4">NBRC 110686 / TISTR 2288 / 201-F6</strain>
    </source>
</reference>
<name>A0A0K8P7Z9_PISS1</name>
<dbReference type="Proteomes" id="UP000037660">
    <property type="component" value="Unassembled WGS sequence"/>
</dbReference>
<organism evidence="3 4">
    <name type="scientific">Piscinibacter sakaiensis</name>
    <name type="common">Ideonella sakaiensis</name>
    <dbReference type="NCBI Taxonomy" id="1547922"/>
    <lineage>
        <taxon>Bacteria</taxon>
        <taxon>Pseudomonadati</taxon>
        <taxon>Pseudomonadota</taxon>
        <taxon>Betaproteobacteria</taxon>
        <taxon>Burkholderiales</taxon>
        <taxon>Sphaerotilaceae</taxon>
        <taxon>Piscinibacter</taxon>
    </lineage>
</organism>
<gene>
    <name evidence="3" type="ORF">ISF6_5309</name>
</gene>
<feature type="transmembrane region" description="Helical" evidence="2">
    <location>
        <begin position="36"/>
        <end position="61"/>
    </location>
</feature>
<evidence type="ECO:0008006" key="5">
    <source>
        <dbReference type="Google" id="ProtNLM"/>
    </source>
</evidence>
<keyword evidence="2" id="KW-0472">Membrane</keyword>